<evidence type="ECO:0000256" key="10">
    <source>
        <dbReference type="RuleBase" id="RU000308"/>
    </source>
</evidence>
<evidence type="ECO:0000256" key="9">
    <source>
        <dbReference type="PROSITE-ProRule" id="PRU10141"/>
    </source>
</evidence>
<keyword evidence="4 10" id="KW-0808">Transferase</keyword>
<dbReference type="InterPro" id="IPR017441">
    <property type="entry name" value="Protein_kinase_ATP_BS"/>
</dbReference>
<feature type="domain" description="PH" evidence="12">
    <location>
        <begin position="554"/>
        <end position="652"/>
    </location>
</feature>
<dbReference type="PROSITE" id="PS51285">
    <property type="entry name" value="AGC_KINASE_CTER"/>
    <property type="match status" value="1"/>
</dbReference>
<evidence type="ECO:0000259" key="13">
    <source>
        <dbReference type="PROSITE" id="PS50011"/>
    </source>
</evidence>
<keyword evidence="16" id="KW-0675">Receptor</keyword>
<keyword evidence="6 10" id="KW-0418">Kinase</keyword>
<name>A0AAV7K9R7_9METZ</name>
<sequence length="719" mass="81469">MSDIETVLADVSYIMAVSDSKSGKRGGGFTRKKVALPDTSIQYAMGMILFEKNELTFEAVFIQPIAYKIMLQFAEHNMDIGAPLLFYDSILSYEKESDVNTRIKMAKEITDRCMMPDYLSKELRLAKTQYDQVLERMYQGDFSCDLFRTFAEPLLQQIKENVFDNFQLSKEFTRFCQWKALEMNFKPSLQDFNVHRKLGRGGYGEVYGCRKIDSGRVYAMKVSYKKRIKLKNGEGLAINERNILCKLNNPFIVGLHYAFQTPDQLVLVLDLAEGGDLHFHIDQRGALGNDAVRFYTAEMVLGLEHMHSQNIIYRDMKPSNVLLDTEGHVKISDLGLAHDLKYSFPSSAVGTHGYMAPEVIYKGTKYSFPVDWFALGCTIYKISTGHSPFHTKDAKDRDSIINKTLKEDPVYPSNMTNNLRSLISSFLTKNPASRLGSPPNGVEGIKNHPFFDTINWTAASSRSLKPPFLPPTGEVNAAEVDDIGSFDSSETHKVKLNEEDQRKYDGYDLTMPLKWQEEMIETLYVGVNEARDKIDFKEKKKSGAVDMIEDYEKGCVMQGWIEKQNKLSIWIKKYMRVYESRIEICENDGAGVKSLIIPIASILEIKEYAPTKEKGNTKLEIIQRDKKETYLIKAELEVVTPVWSKILKSMSASLPNRHSTPPPKPPPPQVNKNKVLYHRYTSTIPIGANSPVHNETGDQLAPPKLGASGRSKSEETSDS</sequence>
<dbReference type="PROSITE" id="PS50003">
    <property type="entry name" value="PH_DOMAIN"/>
    <property type="match status" value="1"/>
</dbReference>
<feature type="active site" description="Proton acceptor" evidence="8">
    <location>
        <position position="315"/>
    </location>
</feature>
<dbReference type="InterPro" id="IPR036305">
    <property type="entry name" value="RGS_sf"/>
</dbReference>
<proteinExistence type="inferred from homology"/>
<keyword evidence="17" id="KW-1185">Reference proteome</keyword>
<evidence type="ECO:0000256" key="6">
    <source>
        <dbReference type="ARBA" id="ARBA00022777"/>
    </source>
</evidence>
<protein>
    <recommendedName>
        <fullName evidence="10">G protein-coupled receptor kinase</fullName>
        <ecNumber evidence="10">2.7.11.-</ecNumber>
    </recommendedName>
</protein>
<dbReference type="InterPro" id="IPR001849">
    <property type="entry name" value="PH_domain"/>
</dbReference>
<feature type="domain" description="RGS" evidence="14">
    <location>
        <begin position="56"/>
        <end position="176"/>
    </location>
</feature>
<dbReference type="EC" id="2.7.11.-" evidence="10"/>
<dbReference type="PANTHER" id="PTHR24355">
    <property type="entry name" value="G PROTEIN-COUPLED RECEPTOR KINASE/RIBOSOMAL PROTEIN S6 KINASE"/>
    <property type="match status" value="1"/>
</dbReference>
<dbReference type="PROSITE" id="PS00108">
    <property type="entry name" value="PROTEIN_KINASE_ST"/>
    <property type="match status" value="1"/>
</dbReference>
<dbReference type="SUPFAM" id="SSF50729">
    <property type="entry name" value="PH domain-like"/>
    <property type="match status" value="1"/>
</dbReference>
<dbReference type="Gene3D" id="1.10.167.10">
    <property type="entry name" value="Regulator of G-protein Signalling 4, domain 2"/>
    <property type="match status" value="1"/>
</dbReference>
<evidence type="ECO:0000256" key="7">
    <source>
        <dbReference type="ARBA" id="ARBA00022840"/>
    </source>
</evidence>
<dbReference type="SMART" id="SM00233">
    <property type="entry name" value="PH"/>
    <property type="match status" value="1"/>
</dbReference>
<organism evidence="16 17">
    <name type="scientific">Oopsacas minuta</name>
    <dbReference type="NCBI Taxonomy" id="111878"/>
    <lineage>
        <taxon>Eukaryota</taxon>
        <taxon>Metazoa</taxon>
        <taxon>Porifera</taxon>
        <taxon>Hexactinellida</taxon>
        <taxon>Hexasterophora</taxon>
        <taxon>Lyssacinosida</taxon>
        <taxon>Leucopsacidae</taxon>
        <taxon>Oopsacas</taxon>
    </lineage>
</organism>
<dbReference type="Gene3D" id="2.30.29.30">
    <property type="entry name" value="Pleckstrin-homology domain (PH domain)/Phosphotyrosine-binding domain (PTB)"/>
    <property type="match status" value="1"/>
</dbReference>
<dbReference type="SUPFAM" id="SSF56112">
    <property type="entry name" value="Protein kinase-like (PK-like)"/>
    <property type="match status" value="1"/>
</dbReference>
<evidence type="ECO:0000313" key="17">
    <source>
        <dbReference type="Proteomes" id="UP001165289"/>
    </source>
</evidence>
<keyword evidence="5 9" id="KW-0547">Nucleotide-binding</keyword>
<dbReference type="Pfam" id="PF00069">
    <property type="entry name" value="Pkinase"/>
    <property type="match status" value="1"/>
</dbReference>
<dbReference type="SUPFAM" id="SSF48097">
    <property type="entry name" value="Regulator of G-protein signaling, RGS"/>
    <property type="match status" value="1"/>
</dbReference>
<evidence type="ECO:0000259" key="15">
    <source>
        <dbReference type="PROSITE" id="PS51285"/>
    </source>
</evidence>
<feature type="compositionally biased region" description="Pro residues" evidence="11">
    <location>
        <begin position="660"/>
        <end position="669"/>
    </location>
</feature>
<dbReference type="InterPro" id="IPR044926">
    <property type="entry name" value="RGS_subdomain_2"/>
</dbReference>
<dbReference type="GO" id="GO:0007186">
    <property type="term" value="P:G protein-coupled receptor signaling pathway"/>
    <property type="evidence" value="ECO:0007669"/>
    <property type="project" value="TreeGrafter"/>
</dbReference>
<evidence type="ECO:0000256" key="8">
    <source>
        <dbReference type="PIRSR" id="PIRSR600239-51"/>
    </source>
</evidence>
<dbReference type="PANTHER" id="PTHR24355:SF18">
    <property type="entry name" value="G PROTEIN-COUPLED RECEPTOR KINASE"/>
    <property type="match status" value="1"/>
</dbReference>
<feature type="binding site" evidence="9">
    <location>
        <position position="221"/>
    </location>
    <ligand>
        <name>ATP</name>
        <dbReference type="ChEBI" id="CHEBI:30616"/>
    </ligand>
</feature>
<dbReference type="InterPro" id="IPR008271">
    <property type="entry name" value="Ser/Thr_kinase_AS"/>
</dbReference>
<dbReference type="Gene3D" id="1.10.510.10">
    <property type="entry name" value="Transferase(Phosphotransferase) domain 1"/>
    <property type="match status" value="1"/>
</dbReference>
<keyword evidence="7 9" id="KW-0067">ATP-binding</keyword>
<accession>A0AAV7K9R7</accession>
<dbReference type="AlphaFoldDB" id="A0AAV7K9R7"/>
<feature type="domain" description="Protein kinase" evidence="13">
    <location>
        <begin position="192"/>
        <end position="451"/>
    </location>
</feature>
<dbReference type="GO" id="GO:0005524">
    <property type="term" value="F:ATP binding"/>
    <property type="evidence" value="ECO:0007669"/>
    <property type="project" value="UniProtKB-UniRule"/>
</dbReference>
<dbReference type="InterPro" id="IPR000239">
    <property type="entry name" value="GPCR_kinase"/>
</dbReference>
<evidence type="ECO:0000313" key="16">
    <source>
        <dbReference type="EMBL" id="KAI6657384.1"/>
    </source>
</evidence>
<comment type="similarity">
    <text evidence="1 10">Belongs to the protein kinase superfamily. AGC Ser/Thr protein kinase family. GPRK subfamily.</text>
</comment>
<evidence type="ECO:0000256" key="3">
    <source>
        <dbReference type="ARBA" id="ARBA00022553"/>
    </source>
</evidence>
<evidence type="ECO:0000259" key="12">
    <source>
        <dbReference type="PROSITE" id="PS50003"/>
    </source>
</evidence>
<dbReference type="Proteomes" id="UP001165289">
    <property type="component" value="Unassembled WGS sequence"/>
</dbReference>
<dbReference type="GO" id="GO:0004703">
    <property type="term" value="F:G protein-coupled receptor kinase activity"/>
    <property type="evidence" value="ECO:0007669"/>
    <property type="project" value="InterPro"/>
</dbReference>
<keyword evidence="3" id="KW-0597">Phosphoprotein</keyword>
<dbReference type="SMART" id="SM00133">
    <property type="entry name" value="S_TK_X"/>
    <property type="match status" value="1"/>
</dbReference>
<feature type="region of interest" description="Disordered" evidence="11">
    <location>
        <begin position="653"/>
        <end position="672"/>
    </location>
</feature>
<dbReference type="PROSITE" id="PS00107">
    <property type="entry name" value="PROTEIN_KINASE_ATP"/>
    <property type="match status" value="1"/>
</dbReference>
<evidence type="ECO:0000256" key="11">
    <source>
        <dbReference type="SAM" id="MobiDB-lite"/>
    </source>
</evidence>
<evidence type="ECO:0000256" key="4">
    <source>
        <dbReference type="ARBA" id="ARBA00022679"/>
    </source>
</evidence>
<evidence type="ECO:0000259" key="14">
    <source>
        <dbReference type="PROSITE" id="PS50132"/>
    </source>
</evidence>
<evidence type="ECO:0000256" key="1">
    <source>
        <dbReference type="ARBA" id="ARBA00009793"/>
    </source>
</evidence>
<dbReference type="FunFam" id="1.10.510.10:FF:000074">
    <property type="entry name" value="G protein-coupled receptor kinase"/>
    <property type="match status" value="1"/>
</dbReference>
<dbReference type="PRINTS" id="PR00717">
    <property type="entry name" value="GPCRKINASE"/>
</dbReference>
<dbReference type="PROSITE" id="PS50011">
    <property type="entry name" value="PROTEIN_KINASE_DOM"/>
    <property type="match status" value="1"/>
</dbReference>
<dbReference type="EMBL" id="JAKMXF010000111">
    <property type="protein sequence ID" value="KAI6657384.1"/>
    <property type="molecule type" value="Genomic_DNA"/>
</dbReference>
<keyword evidence="2 10" id="KW-0723">Serine/threonine-protein kinase</keyword>
<dbReference type="InterPro" id="IPR011009">
    <property type="entry name" value="Kinase-like_dom_sf"/>
</dbReference>
<dbReference type="InterPro" id="IPR000719">
    <property type="entry name" value="Prot_kinase_dom"/>
</dbReference>
<evidence type="ECO:0000256" key="5">
    <source>
        <dbReference type="ARBA" id="ARBA00022741"/>
    </source>
</evidence>
<dbReference type="InterPro" id="IPR016137">
    <property type="entry name" value="RGS"/>
</dbReference>
<gene>
    <name evidence="16" type="ORF">LOD99_132</name>
</gene>
<dbReference type="InterPro" id="IPR011993">
    <property type="entry name" value="PH-like_dom_sf"/>
</dbReference>
<comment type="caution">
    <text evidence="16">The sequence shown here is derived from an EMBL/GenBank/DDBJ whole genome shotgun (WGS) entry which is preliminary data.</text>
</comment>
<dbReference type="SMART" id="SM00220">
    <property type="entry name" value="S_TKc"/>
    <property type="match status" value="1"/>
</dbReference>
<feature type="domain" description="AGC-kinase C-terminal" evidence="15">
    <location>
        <begin position="452"/>
        <end position="519"/>
    </location>
</feature>
<dbReference type="GO" id="GO:0001664">
    <property type="term" value="F:G protein-coupled receptor binding"/>
    <property type="evidence" value="ECO:0007669"/>
    <property type="project" value="TreeGrafter"/>
</dbReference>
<feature type="region of interest" description="Disordered" evidence="11">
    <location>
        <begin position="685"/>
        <end position="719"/>
    </location>
</feature>
<evidence type="ECO:0000256" key="2">
    <source>
        <dbReference type="ARBA" id="ARBA00022527"/>
    </source>
</evidence>
<dbReference type="GO" id="GO:0009966">
    <property type="term" value="P:regulation of signal transduction"/>
    <property type="evidence" value="ECO:0007669"/>
    <property type="project" value="TreeGrafter"/>
</dbReference>
<dbReference type="InterPro" id="IPR000961">
    <property type="entry name" value="AGC-kinase_C"/>
</dbReference>
<dbReference type="PROSITE" id="PS50132">
    <property type="entry name" value="RGS"/>
    <property type="match status" value="1"/>
</dbReference>
<reference evidence="16 17" key="1">
    <citation type="journal article" date="2023" name="BMC Biol.">
        <title>The compact genome of the sponge Oopsacas minuta (Hexactinellida) is lacking key metazoan core genes.</title>
        <authorList>
            <person name="Santini S."/>
            <person name="Schenkelaars Q."/>
            <person name="Jourda C."/>
            <person name="Duchesne M."/>
            <person name="Belahbib H."/>
            <person name="Rocher C."/>
            <person name="Selva M."/>
            <person name="Riesgo A."/>
            <person name="Vervoort M."/>
            <person name="Leys S.P."/>
            <person name="Kodjabachian L."/>
            <person name="Le Bivic A."/>
            <person name="Borchiellini C."/>
            <person name="Claverie J.M."/>
            <person name="Renard E."/>
        </authorList>
    </citation>
    <scope>NUCLEOTIDE SEQUENCE [LARGE SCALE GENOMIC DNA]</scope>
    <source>
        <strain evidence="16">SPO-2</strain>
    </source>
</reference>
<dbReference type="Gene3D" id="3.30.200.20">
    <property type="entry name" value="Phosphorylase Kinase, domain 1"/>
    <property type="match status" value="1"/>
</dbReference>